<gene>
    <name evidence="1" type="ORF">COY37_07890</name>
</gene>
<name>A0A2M7T6W4_9ACTN</name>
<dbReference type="InterPro" id="IPR013321">
    <property type="entry name" value="Arc_rbn_hlx_hlx"/>
</dbReference>
<dbReference type="Gene3D" id="1.10.1220.10">
    <property type="entry name" value="Met repressor-like"/>
    <property type="match status" value="1"/>
</dbReference>
<proteinExistence type="predicted"/>
<reference evidence="2" key="1">
    <citation type="submission" date="2017-09" db="EMBL/GenBank/DDBJ databases">
        <title>Depth-based differentiation of microbial function through sediment-hosted aquifers and enrichment of novel symbionts in the deep terrestrial subsurface.</title>
        <authorList>
            <person name="Probst A.J."/>
            <person name="Ladd B."/>
            <person name="Jarett J.K."/>
            <person name="Geller-Mcgrath D.E."/>
            <person name="Sieber C.M.K."/>
            <person name="Emerson J.B."/>
            <person name="Anantharaman K."/>
            <person name="Thomas B.C."/>
            <person name="Malmstrom R."/>
            <person name="Stieglmeier M."/>
            <person name="Klingl A."/>
            <person name="Woyke T."/>
            <person name="Ryan C.M."/>
            <person name="Banfield J.F."/>
        </authorList>
    </citation>
    <scope>NUCLEOTIDE SEQUENCE [LARGE SCALE GENOMIC DNA]</scope>
</reference>
<dbReference type="GO" id="GO:0006355">
    <property type="term" value="P:regulation of DNA-templated transcription"/>
    <property type="evidence" value="ECO:0007669"/>
    <property type="project" value="InterPro"/>
</dbReference>
<comment type="caution">
    <text evidence="1">The sequence shown here is derived from an EMBL/GenBank/DDBJ whole genome shotgun (WGS) entry which is preliminary data.</text>
</comment>
<dbReference type="RefSeq" id="WP_286677624.1">
    <property type="nucleotide sequence ID" value="NZ_MNXI01000019.1"/>
</dbReference>
<evidence type="ECO:0000313" key="2">
    <source>
        <dbReference type="Proteomes" id="UP000230956"/>
    </source>
</evidence>
<dbReference type="Proteomes" id="UP000230956">
    <property type="component" value="Unassembled WGS sequence"/>
</dbReference>
<sequence>MVRTQIQLTEEQVTALKKMASKKHISIAELVRRGVDSVIKSDVEASDEERRQRALSVAGKFKSGIKDLSTNHDKYLAESYGS</sequence>
<dbReference type="EMBL" id="PFNG01000183">
    <property type="protein sequence ID" value="PIZ36986.1"/>
    <property type="molecule type" value="Genomic_DNA"/>
</dbReference>
<organism evidence="1 2">
    <name type="scientific">Candidatus Aquicultor secundus</name>
    <dbReference type="NCBI Taxonomy" id="1973895"/>
    <lineage>
        <taxon>Bacteria</taxon>
        <taxon>Bacillati</taxon>
        <taxon>Actinomycetota</taxon>
        <taxon>Candidatus Aquicultoria</taxon>
        <taxon>Candidatus Aquicultorales</taxon>
        <taxon>Candidatus Aquicultoraceae</taxon>
        <taxon>Candidatus Aquicultor</taxon>
    </lineage>
</organism>
<evidence type="ECO:0000313" key="1">
    <source>
        <dbReference type="EMBL" id="PIZ36986.1"/>
    </source>
</evidence>
<accession>A0A2M7T6W4</accession>
<dbReference type="AlphaFoldDB" id="A0A2M7T6W4"/>
<protein>
    <submittedName>
        <fullName evidence="1">CopG family transcriptional regulator</fullName>
    </submittedName>
</protein>